<gene>
    <name evidence="3" type="ORF">FLP23_01890</name>
</gene>
<organism evidence="3 4">
    <name type="scientific">Protaetiibacter larvae</name>
    <dbReference type="NCBI Taxonomy" id="2592654"/>
    <lineage>
        <taxon>Bacteria</taxon>
        <taxon>Bacillati</taxon>
        <taxon>Actinomycetota</taxon>
        <taxon>Actinomycetes</taxon>
        <taxon>Micrococcales</taxon>
        <taxon>Microbacteriaceae</taxon>
        <taxon>Protaetiibacter</taxon>
    </lineage>
</organism>
<evidence type="ECO:0000313" key="4">
    <source>
        <dbReference type="Proteomes" id="UP000322159"/>
    </source>
</evidence>
<protein>
    <submittedName>
        <fullName evidence="3">Uncharacterized protein</fullName>
    </submittedName>
</protein>
<dbReference type="Proteomes" id="UP000322159">
    <property type="component" value="Chromosome"/>
</dbReference>
<keyword evidence="2" id="KW-0812">Transmembrane</keyword>
<name>A0A5C1Y6E0_9MICO</name>
<proteinExistence type="predicted"/>
<dbReference type="KEGG" id="lyk:FLP23_01890"/>
<dbReference type="EMBL" id="CP043504">
    <property type="protein sequence ID" value="QEO08879.1"/>
    <property type="molecule type" value="Genomic_DNA"/>
</dbReference>
<keyword evidence="4" id="KW-1185">Reference proteome</keyword>
<evidence type="ECO:0000313" key="3">
    <source>
        <dbReference type="EMBL" id="QEO08879.1"/>
    </source>
</evidence>
<evidence type="ECO:0000256" key="2">
    <source>
        <dbReference type="SAM" id="Phobius"/>
    </source>
</evidence>
<dbReference type="AlphaFoldDB" id="A0A5C1Y6E0"/>
<keyword evidence="2" id="KW-0472">Membrane</keyword>
<dbReference type="RefSeq" id="WP_149324310.1">
    <property type="nucleotide sequence ID" value="NZ_CP043504.1"/>
</dbReference>
<accession>A0A5C1Y6E0</accession>
<reference evidence="3 4" key="1">
    <citation type="submission" date="2019-09" db="EMBL/GenBank/DDBJ databases">
        <title>Genome sequencing of strain KACC 19322.</title>
        <authorList>
            <person name="Heo J."/>
            <person name="Kim S.-J."/>
            <person name="Kim J.-S."/>
            <person name="Hong S.-B."/>
            <person name="Kwon S.-W."/>
        </authorList>
    </citation>
    <scope>NUCLEOTIDE SEQUENCE [LARGE SCALE GENOMIC DNA]</scope>
    <source>
        <strain evidence="3 4">KACC 19322</strain>
    </source>
</reference>
<sequence>MDPMTVVAMLAGWLISLVALYIVIRLAVTHALRSINKPAPVRKAPGLLPVAPTSSRAAHMDDDAL</sequence>
<evidence type="ECO:0000256" key="1">
    <source>
        <dbReference type="SAM" id="MobiDB-lite"/>
    </source>
</evidence>
<feature type="transmembrane region" description="Helical" evidence="2">
    <location>
        <begin position="6"/>
        <end position="28"/>
    </location>
</feature>
<feature type="region of interest" description="Disordered" evidence="1">
    <location>
        <begin position="40"/>
        <end position="65"/>
    </location>
</feature>
<keyword evidence="2" id="KW-1133">Transmembrane helix</keyword>